<feature type="transmembrane region" description="Helical" evidence="7">
    <location>
        <begin position="68"/>
        <end position="86"/>
    </location>
</feature>
<dbReference type="AlphaFoldDB" id="A0A1E3QPS7"/>
<dbReference type="GO" id="GO:0016746">
    <property type="term" value="F:acyltransferase activity"/>
    <property type="evidence" value="ECO:0007669"/>
    <property type="project" value="UniProtKB-KW"/>
</dbReference>
<evidence type="ECO:0000313" key="8">
    <source>
        <dbReference type="EMBL" id="ODQ79685.1"/>
    </source>
</evidence>
<evidence type="ECO:0000256" key="5">
    <source>
        <dbReference type="ARBA" id="ARBA00023136"/>
    </source>
</evidence>
<evidence type="ECO:0000256" key="4">
    <source>
        <dbReference type="ARBA" id="ARBA00023098"/>
    </source>
</evidence>
<dbReference type="PANTHER" id="PTHR23063:SF60">
    <property type="entry name" value="LYSOPHOSPHATIDIC ACID:OLEOYL-COA ACYLTRANSFERASE 1"/>
    <property type="match status" value="1"/>
</dbReference>
<dbReference type="PANTHER" id="PTHR23063">
    <property type="entry name" value="PHOSPHOLIPID ACYLTRANSFERASE"/>
    <property type="match status" value="1"/>
</dbReference>
<keyword evidence="1" id="KW-0808">Transferase</keyword>
<dbReference type="STRING" id="984486.A0A1E3QPS7"/>
<keyword evidence="2 7" id="KW-0812">Transmembrane</keyword>
<name>A0A1E3QPS7_9ASCO</name>
<evidence type="ECO:0000256" key="6">
    <source>
        <dbReference type="ARBA" id="ARBA00023315"/>
    </source>
</evidence>
<evidence type="ECO:0000256" key="2">
    <source>
        <dbReference type="ARBA" id="ARBA00022692"/>
    </source>
</evidence>
<keyword evidence="4" id="KW-0443">Lipid metabolism</keyword>
<feature type="transmembrane region" description="Helical" evidence="7">
    <location>
        <begin position="42"/>
        <end position="62"/>
    </location>
</feature>
<protein>
    <recommendedName>
        <fullName evidence="10">Phospholipid/glycerol acyltransferase domain-containing protein</fullName>
    </recommendedName>
</protein>
<evidence type="ECO:0000313" key="9">
    <source>
        <dbReference type="Proteomes" id="UP000094336"/>
    </source>
</evidence>
<accession>A0A1E3QPS7</accession>
<reference evidence="9" key="1">
    <citation type="submission" date="2016-05" db="EMBL/GenBank/DDBJ databases">
        <title>Comparative genomics of biotechnologically important yeasts.</title>
        <authorList>
            <consortium name="DOE Joint Genome Institute"/>
            <person name="Riley R."/>
            <person name="Haridas S."/>
            <person name="Wolfe K.H."/>
            <person name="Lopes M.R."/>
            <person name="Hittinger C.T."/>
            <person name="Goker M."/>
            <person name="Salamov A."/>
            <person name="Wisecaver J."/>
            <person name="Long T.M."/>
            <person name="Aerts A.L."/>
            <person name="Barry K."/>
            <person name="Choi C."/>
            <person name="Clum A."/>
            <person name="Coughlan A.Y."/>
            <person name="Deshpande S."/>
            <person name="Douglass A.P."/>
            <person name="Hanson S.J."/>
            <person name="Klenk H.-P."/>
            <person name="Labutti K."/>
            <person name="Lapidus A."/>
            <person name="Lindquist E."/>
            <person name="Lipzen A."/>
            <person name="Meier-Kolthoff J.P."/>
            <person name="Ohm R.A."/>
            <person name="Otillar R.P."/>
            <person name="Pangilinan J."/>
            <person name="Peng Y."/>
            <person name="Rokas A."/>
            <person name="Rosa C.A."/>
            <person name="Scheuner C."/>
            <person name="Sibirny A.A."/>
            <person name="Slot J.C."/>
            <person name="Stielow J.B."/>
            <person name="Sun H."/>
            <person name="Kurtzman C.P."/>
            <person name="Blackwell M."/>
            <person name="Grigoriev I.V."/>
            <person name="Jeffries T.W."/>
        </authorList>
    </citation>
    <scope>NUCLEOTIDE SEQUENCE [LARGE SCALE GENOMIC DNA]</scope>
    <source>
        <strain evidence="9">NRRL Y-12698</strain>
    </source>
</reference>
<sequence length="301" mass="33426">MEKFTTWRDKATGIAPFLPVPEARAESSLVYLSSVAFKTGLFVLKLPIFVVAYALFVAIPFVPAVSKFLARLILILFGFYTVDISVDGVKRTNRDLIRANHPNDNEIIVVNFTSPLDVIILSSITSNPVFAIPDHAGVLHEFSVTGIIKYALSKPSLTDPLPQNKIDFTRLKNKTVYIFAEGATSNNKAVLPFPANLQPLPKTHKLKSFVLRISPTFLTTPVPVSSLVYLYRALTNVSGVVKGRVVLLDIDINWIGIRDSFETAGKLRLVGQGLDIQSKLKFLDAYHDNEQKKALKKRKAF</sequence>
<organism evidence="8 9">
    <name type="scientific">Babjeviella inositovora NRRL Y-12698</name>
    <dbReference type="NCBI Taxonomy" id="984486"/>
    <lineage>
        <taxon>Eukaryota</taxon>
        <taxon>Fungi</taxon>
        <taxon>Dikarya</taxon>
        <taxon>Ascomycota</taxon>
        <taxon>Saccharomycotina</taxon>
        <taxon>Pichiomycetes</taxon>
        <taxon>Serinales incertae sedis</taxon>
        <taxon>Babjeviella</taxon>
    </lineage>
</organism>
<gene>
    <name evidence="8" type="ORF">BABINDRAFT_161405</name>
</gene>
<dbReference type="RefSeq" id="XP_018985013.1">
    <property type="nucleotide sequence ID" value="XM_019128787.1"/>
</dbReference>
<keyword evidence="9" id="KW-1185">Reference proteome</keyword>
<evidence type="ECO:0000256" key="3">
    <source>
        <dbReference type="ARBA" id="ARBA00022989"/>
    </source>
</evidence>
<evidence type="ECO:0000256" key="1">
    <source>
        <dbReference type="ARBA" id="ARBA00022679"/>
    </source>
</evidence>
<dbReference type="GO" id="GO:0006629">
    <property type="term" value="P:lipid metabolic process"/>
    <property type="evidence" value="ECO:0007669"/>
    <property type="project" value="UniProtKB-KW"/>
</dbReference>
<dbReference type="EMBL" id="KV454431">
    <property type="protein sequence ID" value="ODQ79685.1"/>
    <property type="molecule type" value="Genomic_DNA"/>
</dbReference>
<dbReference type="OrthoDB" id="272512at2759"/>
<evidence type="ECO:0008006" key="10">
    <source>
        <dbReference type="Google" id="ProtNLM"/>
    </source>
</evidence>
<proteinExistence type="predicted"/>
<evidence type="ECO:0000256" key="7">
    <source>
        <dbReference type="SAM" id="Phobius"/>
    </source>
</evidence>
<dbReference type="GeneID" id="30146640"/>
<dbReference type="Proteomes" id="UP000094336">
    <property type="component" value="Unassembled WGS sequence"/>
</dbReference>
<keyword evidence="3 7" id="KW-1133">Transmembrane helix</keyword>
<keyword evidence="6" id="KW-0012">Acyltransferase</keyword>
<keyword evidence="5 7" id="KW-0472">Membrane</keyword>